<dbReference type="NCBIfam" id="NF033394">
    <property type="entry name" value="capsid_maj_Podo"/>
    <property type="match status" value="1"/>
</dbReference>
<name>A0A6J5L273_9CAUD</name>
<reference evidence="1" key="1">
    <citation type="submission" date="2020-04" db="EMBL/GenBank/DDBJ databases">
        <authorList>
            <person name="Chiriac C."/>
            <person name="Salcher M."/>
            <person name="Ghai R."/>
            <person name="Kavagutti S V."/>
        </authorList>
    </citation>
    <scope>NUCLEOTIDE SEQUENCE</scope>
</reference>
<protein>
    <recommendedName>
        <fullName evidence="2">Phage major capsid protein</fullName>
    </recommendedName>
</protein>
<proteinExistence type="predicted"/>
<sequence length="326" mass="35152">MAYANSNYSDVLATTIESRSGIVADNVTKNNALLTRLREKGRYKPFTGGSTILQELSFQANSTAMYYSGAEVLNISPADVISAAQFPIKQAAVAVTINGLEMLQNSGEEQIIDLFDARLDVAEASIENLISTGIYSDGTANNGKQITGLQAMVVASPSTGVVGGIDRATWSFWQNQTFDFSSDLGVSASASNIQTGFNRLYAKTSRGSDVVDLILLDNNLWSFFMASLQNIQRFPGSSKMAELGFVASKYMNADVVLDGGIGGNIPASTGYFLNTKYIFFRPHANRNFVPIGDERMSTNQDAIVRLIGWAGNMTASGLQFQGIMTE</sequence>
<gene>
    <name evidence="1" type="ORF">UFOVP102_40</name>
</gene>
<accession>A0A6J5L273</accession>
<evidence type="ECO:0008006" key="2">
    <source>
        <dbReference type="Google" id="ProtNLM"/>
    </source>
</evidence>
<organism evidence="1">
    <name type="scientific">uncultured Caudovirales phage</name>
    <dbReference type="NCBI Taxonomy" id="2100421"/>
    <lineage>
        <taxon>Viruses</taxon>
        <taxon>Duplodnaviria</taxon>
        <taxon>Heunggongvirae</taxon>
        <taxon>Uroviricota</taxon>
        <taxon>Caudoviricetes</taxon>
        <taxon>Peduoviridae</taxon>
        <taxon>Maltschvirus</taxon>
        <taxon>Maltschvirus maltsch</taxon>
    </lineage>
</organism>
<dbReference type="InterPro" id="IPR049718">
    <property type="entry name" value="AKO59007-like"/>
</dbReference>
<evidence type="ECO:0000313" key="1">
    <source>
        <dbReference type="EMBL" id="CAB4128461.1"/>
    </source>
</evidence>
<dbReference type="EMBL" id="LR796228">
    <property type="protein sequence ID" value="CAB4128461.1"/>
    <property type="molecule type" value="Genomic_DNA"/>
</dbReference>